<dbReference type="PROSITE" id="PS51257">
    <property type="entry name" value="PROKAR_LIPOPROTEIN"/>
    <property type="match status" value="1"/>
</dbReference>
<dbReference type="RefSeq" id="WP_171624303.1">
    <property type="nucleotide sequence ID" value="NZ_JABBPG010000001.1"/>
</dbReference>
<name>A0A849V799_9GAMM</name>
<feature type="region of interest" description="Disordered" evidence="1">
    <location>
        <begin position="33"/>
        <end position="62"/>
    </location>
</feature>
<dbReference type="Proteomes" id="UP000586305">
    <property type="component" value="Unassembled WGS sequence"/>
</dbReference>
<dbReference type="EMBL" id="JABBPG010000001">
    <property type="protein sequence ID" value="NOU49212.1"/>
    <property type="molecule type" value="Genomic_DNA"/>
</dbReference>
<proteinExistence type="predicted"/>
<keyword evidence="3" id="KW-1185">Reference proteome</keyword>
<comment type="caution">
    <text evidence="2">The sequence shown here is derived from an EMBL/GenBank/DDBJ whole genome shotgun (WGS) entry which is preliminary data.</text>
</comment>
<evidence type="ECO:0000313" key="3">
    <source>
        <dbReference type="Proteomes" id="UP000586305"/>
    </source>
</evidence>
<reference evidence="2 3" key="1">
    <citation type="submission" date="2020-04" db="EMBL/GenBank/DDBJ databases">
        <title>Pseudoalteromonas caenipelagi sp. nov., isolated from a tidal flat.</title>
        <authorList>
            <person name="Park S."/>
            <person name="Yoon J.-H."/>
        </authorList>
    </citation>
    <scope>NUCLEOTIDE SEQUENCE [LARGE SCALE GENOMIC DNA]</scope>
    <source>
        <strain evidence="2 3">JBTF-M23</strain>
    </source>
</reference>
<organism evidence="2 3">
    <name type="scientific">Pseudoalteromonas caenipelagi</name>
    <dbReference type="NCBI Taxonomy" id="2726988"/>
    <lineage>
        <taxon>Bacteria</taxon>
        <taxon>Pseudomonadati</taxon>
        <taxon>Pseudomonadota</taxon>
        <taxon>Gammaproteobacteria</taxon>
        <taxon>Alteromonadales</taxon>
        <taxon>Pseudoalteromonadaceae</taxon>
        <taxon>Pseudoalteromonas</taxon>
    </lineage>
</organism>
<sequence length="62" mass="6692">MKTVIVVIGLVFLLSSCKLTRVEGEVQDVEVQVSTKESAESDNPSSAKKCPPGLKKQGRCKD</sequence>
<evidence type="ECO:0008006" key="4">
    <source>
        <dbReference type="Google" id="ProtNLM"/>
    </source>
</evidence>
<evidence type="ECO:0000256" key="1">
    <source>
        <dbReference type="SAM" id="MobiDB-lite"/>
    </source>
</evidence>
<gene>
    <name evidence="2" type="ORF">HG263_01420</name>
</gene>
<dbReference type="AlphaFoldDB" id="A0A849V799"/>
<protein>
    <recommendedName>
        <fullName evidence="4">Lipoprotein</fullName>
    </recommendedName>
</protein>
<accession>A0A849V799</accession>
<evidence type="ECO:0000313" key="2">
    <source>
        <dbReference type="EMBL" id="NOU49212.1"/>
    </source>
</evidence>